<name>A0A432XIG0_9GAMM</name>
<feature type="compositionally biased region" description="Basic and acidic residues" evidence="1">
    <location>
        <begin position="80"/>
        <end position="96"/>
    </location>
</feature>
<accession>A0A432XIG0</accession>
<keyword evidence="4" id="KW-1185">Reference proteome</keyword>
<organism evidence="3 4">
    <name type="scientific">Pseudidiomarina donghaiensis</name>
    <dbReference type="NCBI Taxonomy" id="519452"/>
    <lineage>
        <taxon>Bacteria</taxon>
        <taxon>Pseudomonadati</taxon>
        <taxon>Pseudomonadota</taxon>
        <taxon>Gammaproteobacteria</taxon>
        <taxon>Alteromonadales</taxon>
        <taxon>Idiomarinaceae</taxon>
        <taxon>Pseudidiomarina</taxon>
    </lineage>
</organism>
<evidence type="ECO:0000256" key="1">
    <source>
        <dbReference type="SAM" id="MobiDB-lite"/>
    </source>
</evidence>
<feature type="chain" id="PRO_5019523905" evidence="2">
    <location>
        <begin position="23"/>
        <end position="173"/>
    </location>
</feature>
<dbReference type="OrthoDB" id="4750212at2"/>
<dbReference type="RefSeq" id="WP_092841080.1">
    <property type="nucleotide sequence ID" value="NZ_FPCF01000005.1"/>
</dbReference>
<evidence type="ECO:0000256" key="2">
    <source>
        <dbReference type="SAM" id="SignalP"/>
    </source>
</evidence>
<comment type="caution">
    <text evidence="3">The sequence shown here is derived from an EMBL/GenBank/DDBJ whole genome shotgun (WGS) entry which is preliminary data.</text>
</comment>
<feature type="region of interest" description="Disordered" evidence="1">
    <location>
        <begin position="68"/>
        <end position="99"/>
    </location>
</feature>
<reference evidence="4" key="1">
    <citation type="journal article" date="2018" name="Front. Microbiol.">
        <title>Genome-Based Analysis Reveals the Taxonomy and Diversity of the Family Idiomarinaceae.</title>
        <authorList>
            <person name="Liu Y."/>
            <person name="Lai Q."/>
            <person name="Shao Z."/>
        </authorList>
    </citation>
    <scope>NUCLEOTIDE SEQUENCE [LARGE SCALE GENOMIC DNA]</scope>
    <source>
        <strain evidence="4">908033</strain>
    </source>
</reference>
<keyword evidence="2" id="KW-0732">Signal</keyword>
<dbReference type="STRING" id="519452.SAMN04488139_2012"/>
<gene>
    <name evidence="3" type="ORF">CWE24_06990</name>
</gene>
<dbReference type="AlphaFoldDB" id="A0A432XIG0"/>
<sequence>MKQFIVLAGVVAALTWSSSTPAQDITNGLAACASIKNPLERLVCFDDLAAGNSATTADANAPAAKAAGKGLGNGRAVGKNKNESEFGREHLARNSDGEDGEEDKIYITIVSHSENGLGKLRFETSTGQVWQQVSSERFAIDTSGKYYLERGLMSSYYLGRDGQNRRTQVKRIK</sequence>
<dbReference type="EMBL" id="PIPU01000002">
    <property type="protein sequence ID" value="RUO48518.1"/>
    <property type="molecule type" value="Genomic_DNA"/>
</dbReference>
<feature type="signal peptide" evidence="2">
    <location>
        <begin position="1"/>
        <end position="22"/>
    </location>
</feature>
<dbReference type="Proteomes" id="UP000286985">
    <property type="component" value="Unassembled WGS sequence"/>
</dbReference>
<evidence type="ECO:0000313" key="4">
    <source>
        <dbReference type="Proteomes" id="UP000286985"/>
    </source>
</evidence>
<proteinExistence type="predicted"/>
<protein>
    <submittedName>
        <fullName evidence="3">Uncharacterized protein</fullName>
    </submittedName>
</protein>
<evidence type="ECO:0000313" key="3">
    <source>
        <dbReference type="EMBL" id="RUO48518.1"/>
    </source>
</evidence>